<evidence type="ECO:0000256" key="3">
    <source>
        <dbReference type="ARBA" id="ARBA00023004"/>
    </source>
</evidence>
<feature type="binding site" evidence="5">
    <location>
        <position position="214"/>
    </location>
    <ligand>
        <name>dimethylallyl diphosphate</name>
        <dbReference type="ChEBI" id="CHEBI:57623"/>
    </ligand>
</feature>
<feature type="binding site" evidence="5">
    <location>
        <position position="40"/>
    </location>
    <ligand>
        <name>isopentenyl diphosphate</name>
        <dbReference type="ChEBI" id="CHEBI:128769"/>
    </ligand>
</feature>
<name>A0A7C6AFK2_UNCW3</name>
<feature type="binding site" evidence="5">
    <location>
        <position position="74"/>
    </location>
    <ligand>
        <name>isopentenyl diphosphate</name>
        <dbReference type="ChEBI" id="CHEBI:128769"/>
    </ligand>
</feature>
<comment type="caution">
    <text evidence="6">The sequence shown here is derived from an EMBL/GenBank/DDBJ whole genome shotgun (WGS) entry which is preliminary data.</text>
</comment>
<feature type="binding site" evidence="5">
    <location>
        <position position="96"/>
    </location>
    <ligand>
        <name>[4Fe-4S] cluster</name>
        <dbReference type="ChEBI" id="CHEBI:49883"/>
    </ligand>
</feature>
<feature type="binding site" evidence="5">
    <location>
        <position position="74"/>
    </location>
    <ligand>
        <name>(2E)-4-hydroxy-3-methylbut-2-enyl diphosphate</name>
        <dbReference type="ChEBI" id="CHEBI:128753"/>
    </ligand>
</feature>
<proteinExistence type="inferred from homology"/>
<reference evidence="6" key="1">
    <citation type="journal article" date="2020" name="mSystems">
        <title>Genome- and Community-Level Interaction Insights into Carbon Utilization and Element Cycling Functions of Hydrothermarchaeota in Hydrothermal Sediment.</title>
        <authorList>
            <person name="Zhou Z."/>
            <person name="Liu Y."/>
            <person name="Xu W."/>
            <person name="Pan J."/>
            <person name="Luo Z.H."/>
            <person name="Li M."/>
        </authorList>
    </citation>
    <scope>NUCLEOTIDE SEQUENCE [LARGE SCALE GENOMIC DNA]</scope>
    <source>
        <strain evidence="6">SpSt-783</strain>
    </source>
</reference>
<dbReference type="PANTHER" id="PTHR30426:SF0">
    <property type="entry name" value="4-HYDROXY-3-METHYLBUT-2-ENYL DIPHOSPHATE REDUCTASE"/>
    <property type="match status" value="1"/>
</dbReference>
<keyword evidence="5" id="KW-0414">Isoprene biosynthesis</keyword>
<dbReference type="EC" id="1.17.7.4" evidence="5"/>
<dbReference type="GO" id="GO:0051745">
    <property type="term" value="F:4-hydroxy-3-methylbut-2-enyl diphosphate reductase activity"/>
    <property type="evidence" value="ECO:0007669"/>
    <property type="project" value="UniProtKB-UniRule"/>
</dbReference>
<keyword evidence="4 5" id="KW-0411">Iron-sulfur</keyword>
<dbReference type="UniPathway" id="UPA00059">
    <property type="reaction ID" value="UER00105"/>
</dbReference>
<evidence type="ECO:0000256" key="2">
    <source>
        <dbReference type="ARBA" id="ARBA00022723"/>
    </source>
</evidence>
<dbReference type="NCBIfam" id="TIGR00216">
    <property type="entry name" value="ispH_lytB"/>
    <property type="match status" value="1"/>
</dbReference>
<evidence type="ECO:0000256" key="4">
    <source>
        <dbReference type="ARBA" id="ARBA00023014"/>
    </source>
</evidence>
<feature type="binding site" evidence="5">
    <location>
        <position position="214"/>
    </location>
    <ligand>
        <name>isopentenyl diphosphate</name>
        <dbReference type="ChEBI" id="CHEBI:128769"/>
    </ligand>
</feature>
<dbReference type="EMBL" id="DTHJ01000048">
    <property type="protein sequence ID" value="HHS62399.1"/>
    <property type="molecule type" value="Genomic_DNA"/>
</dbReference>
<dbReference type="InterPro" id="IPR003451">
    <property type="entry name" value="LytB/IspH"/>
</dbReference>
<dbReference type="GO" id="GO:0051539">
    <property type="term" value="F:4 iron, 4 sulfur cluster binding"/>
    <property type="evidence" value="ECO:0007669"/>
    <property type="project" value="UniProtKB-UniRule"/>
</dbReference>
<evidence type="ECO:0000256" key="1">
    <source>
        <dbReference type="ARBA" id="ARBA00022485"/>
    </source>
</evidence>
<evidence type="ECO:0000256" key="5">
    <source>
        <dbReference type="HAMAP-Rule" id="MF_00191"/>
    </source>
</evidence>
<organism evidence="6">
    <name type="scientific">candidate division WOR-3 bacterium</name>
    <dbReference type="NCBI Taxonomy" id="2052148"/>
    <lineage>
        <taxon>Bacteria</taxon>
        <taxon>Bacteria division WOR-3</taxon>
    </lineage>
</organism>
<keyword evidence="5 6" id="KW-0560">Oxidoreductase</keyword>
<dbReference type="GO" id="GO:0046872">
    <property type="term" value="F:metal ion binding"/>
    <property type="evidence" value="ECO:0007669"/>
    <property type="project" value="UniProtKB-KW"/>
</dbReference>
<evidence type="ECO:0000313" key="6">
    <source>
        <dbReference type="EMBL" id="HHS62399.1"/>
    </source>
</evidence>
<dbReference type="Gene3D" id="3.40.50.11270">
    <property type="match status" value="1"/>
</dbReference>
<feature type="binding site" evidence="5">
    <location>
        <position position="216"/>
    </location>
    <ligand>
        <name>(2E)-4-hydroxy-3-methylbut-2-enyl diphosphate</name>
        <dbReference type="ChEBI" id="CHEBI:128753"/>
    </ligand>
</feature>
<comment type="catalytic activity">
    <reaction evidence="5">
        <text>isopentenyl diphosphate + 2 oxidized [2Fe-2S]-[ferredoxin] + H2O = (2E)-4-hydroxy-3-methylbut-2-enyl diphosphate + 2 reduced [2Fe-2S]-[ferredoxin] + 2 H(+)</text>
        <dbReference type="Rhea" id="RHEA:24488"/>
        <dbReference type="Rhea" id="RHEA-COMP:10000"/>
        <dbReference type="Rhea" id="RHEA-COMP:10001"/>
        <dbReference type="ChEBI" id="CHEBI:15377"/>
        <dbReference type="ChEBI" id="CHEBI:15378"/>
        <dbReference type="ChEBI" id="CHEBI:33737"/>
        <dbReference type="ChEBI" id="CHEBI:33738"/>
        <dbReference type="ChEBI" id="CHEBI:128753"/>
        <dbReference type="ChEBI" id="CHEBI:128769"/>
        <dbReference type="EC" id="1.17.7.4"/>
    </reaction>
</comment>
<gene>
    <name evidence="5" type="primary">ispH</name>
    <name evidence="6" type="ORF">ENV70_02115</name>
</gene>
<dbReference type="AlphaFoldDB" id="A0A7C6AFK2"/>
<accession>A0A7C6AFK2</accession>
<feature type="binding site" evidence="5">
    <location>
        <position position="40"/>
    </location>
    <ligand>
        <name>(2E)-4-hydroxy-3-methylbut-2-enyl diphosphate</name>
        <dbReference type="ChEBI" id="CHEBI:128753"/>
    </ligand>
</feature>
<feature type="binding site" evidence="5">
    <location>
        <position position="214"/>
    </location>
    <ligand>
        <name>(2E)-4-hydroxy-3-methylbut-2-enyl diphosphate</name>
        <dbReference type="ChEBI" id="CHEBI:128753"/>
    </ligand>
</feature>
<feature type="binding site" evidence="5">
    <location>
        <position position="124"/>
    </location>
    <ligand>
        <name>(2E)-4-hydroxy-3-methylbut-2-enyl diphosphate</name>
        <dbReference type="ChEBI" id="CHEBI:128753"/>
    </ligand>
</feature>
<feature type="active site" description="Proton donor" evidence="5">
    <location>
        <position position="126"/>
    </location>
</feature>
<feature type="binding site" evidence="5">
    <location>
        <position position="257"/>
    </location>
    <ligand>
        <name>dimethylallyl diphosphate</name>
        <dbReference type="ChEBI" id="CHEBI:57623"/>
    </ligand>
</feature>
<dbReference type="GO" id="GO:0016114">
    <property type="term" value="P:terpenoid biosynthetic process"/>
    <property type="evidence" value="ECO:0007669"/>
    <property type="project" value="UniProtKB-UniRule"/>
</dbReference>
<comment type="pathway">
    <text evidence="5">Isoprenoid biosynthesis; isopentenyl diphosphate biosynthesis via DXP pathway; isopentenyl diphosphate from 1-deoxy-D-xylulose 5-phosphate: step 6/6.</text>
</comment>
<dbReference type="UniPathway" id="UPA00056">
    <property type="reaction ID" value="UER00097"/>
</dbReference>
<sequence length="273" mass="31000">MKIYCARHSGFCFGVKRAIKMAMDAARRHNSVYSIGPLIHNRDFVATLEKKGIRVIENIDDIKSPDETIIIRSHGIRPALLRRLKKKGVDIIDATCPKVRRAQRYVEKLVEAGYFVIIVGEKDHPEVRGLLGYAGKNSAIYSDEMELRHKKIGVVPQTTLDFEHFYSAVKNLLPKVIEMKIYNTICDETILRINEALSIAKKVDMMLVIGGKNSANTTRLYQICKSIKPSYHIESVRDIKKEWFKGVKSVGITAGASTPDEQIKKVLNYLRKQ</sequence>
<feature type="binding site" evidence="5">
    <location>
        <position position="186"/>
    </location>
    <ligand>
        <name>[4Fe-4S] cluster</name>
        <dbReference type="ChEBI" id="CHEBI:49883"/>
    </ligand>
</feature>
<dbReference type="PANTHER" id="PTHR30426">
    <property type="entry name" value="4-HYDROXY-3-METHYLBUT-2-ENYL DIPHOSPHATE REDUCTASE"/>
    <property type="match status" value="1"/>
</dbReference>
<feature type="binding site" evidence="5">
    <location>
        <position position="158"/>
    </location>
    <ligand>
        <name>(2E)-4-hydroxy-3-methylbut-2-enyl diphosphate</name>
        <dbReference type="ChEBI" id="CHEBI:128753"/>
    </ligand>
</feature>
<feature type="binding site" evidence="5">
    <location>
        <position position="74"/>
    </location>
    <ligand>
        <name>dimethylallyl diphosphate</name>
        <dbReference type="ChEBI" id="CHEBI:57623"/>
    </ligand>
</feature>
<keyword evidence="1 5" id="KW-0004">4Fe-4S</keyword>
<comment type="pathway">
    <text evidence="5">Isoprenoid biosynthesis; dimethylallyl diphosphate biosynthesis; dimethylallyl diphosphate from (2E)-4-hydroxy-3-methylbutenyl diphosphate: step 1/1.</text>
</comment>
<comment type="similarity">
    <text evidence="5">Belongs to the IspH family.</text>
</comment>
<keyword evidence="2 5" id="KW-0479">Metal-binding</keyword>
<feature type="binding site" evidence="5">
    <location>
        <position position="216"/>
    </location>
    <ligand>
        <name>dimethylallyl diphosphate</name>
        <dbReference type="ChEBI" id="CHEBI:57623"/>
    </ligand>
</feature>
<feature type="binding site" evidence="5">
    <location>
        <position position="124"/>
    </location>
    <ligand>
        <name>isopentenyl diphosphate</name>
        <dbReference type="ChEBI" id="CHEBI:128769"/>
    </ligand>
</feature>
<comment type="cofactor">
    <cofactor evidence="5">
        <name>[4Fe-4S] cluster</name>
        <dbReference type="ChEBI" id="CHEBI:49883"/>
    </cofactor>
    <text evidence="5">Binds 1 [4Fe-4S] cluster per subunit.</text>
</comment>
<feature type="binding site" evidence="5">
    <location>
        <position position="216"/>
    </location>
    <ligand>
        <name>isopentenyl diphosphate</name>
        <dbReference type="ChEBI" id="CHEBI:128769"/>
    </ligand>
</feature>
<comment type="function">
    <text evidence="5">Catalyzes the conversion of 1-hydroxy-2-methyl-2-(E)-butenyl 4-diphosphate (HMBPP) into a mixture of isopentenyl diphosphate (IPP) and dimethylallyl diphosphate (DMAPP). Acts in the terminal step of the DOXP/MEP pathway for isoprenoid precursor biosynthesis.</text>
</comment>
<dbReference type="CDD" id="cd13944">
    <property type="entry name" value="lytB_ispH"/>
    <property type="match status" value="1"/>
</dbReference>
<dbReference type="NCBIfam" id="NF002187">
    <property type="entry name" value="PRK01045.1-1"/>
    <property type="match status" value="1"/>
</dbReference>
<feature type="binding site" evidence="5">
    <location>
        <position position="40"/>
    </location>
    <ligand>
        <name>dimethylallyl diphosphate</name>
        <dbReference type="ChEBI" id="CHEBI:57623"/>
    </ligand>
</feature>
<feature type="binding site" evidence="5">
    <location>
        <position position="257"/>
    </location>
    <ligand>
        <name>(2E)-4-hydroxy-3-methylbut-2-enyl diphosphate</name>
        <dbReference type="ChEBI" id="CHEBI:128753"/>
    </ligand>
</feature>
<dbReference type="Pfam" id="PF02401">
    <property type="entry name" value="LYTB"/>
    <property type="match status" value="1"/>
</dbReference>
<dbReference type="GO" id="GO:0019288">
    <property type="term" value="P:isopentenyl diphosphate biosynthetic process, methylerythritol 4-phosphate pathway"/>
    <property type="evidence" value="ECO:0007669"/>
    <property type="project" value="UniProtKB-UniRule"/>
</dbReference>
<dbReference type="GO" id="GO:0050992">
    <property type="term" value="P:dimethylallyl diphosphate biosynthetic process"/>
    <property type="evidence" value="ECO:0007669"/>
    <property type="project" value="UniProtKB-UniRule"/>
</dbReference>
<comment type="caution">
    <text evidence="5">Lacks conserved residue(s) required for the propagation of feature annotation.</text>
</comment>
<feature type="binding site" evidence="5">
    <location>
        <position position="12"/>
    </location>
    <ligand>
        <name>[4Fe-4S] cluster</name>
        <dbReference type="ChEBI" id="CHEBI:49883"/>
    </ligand>
</feature>
<feature type="binding site" evidence="5">
    <location>
        <position position="124"/>
    </location>
    <ligand>
        <name>dimethylallyl diphosphate</name>
        <dbReference type="ChEBI" id="CHEBI:57623"/>
    </ligand>
</feature>
<keyword evidence="3 5" id="KW-0408">Iron</keyword>
<protein>
    <recommendedName>
        <fullName evidence="5">4-hydroxy-3-methylbut-2-enyl diphosphate reductase</fullName>
        <shortName evidence="5">HMBPP reductase</shortName>
        <ecNumber evidence="5">1.17.7.4</ecNumber>
    </recommendedName>
</protein>
<feature type="binding site" evidence="5">
    <location>
        <position position="257"/>
    </location>
    <ligand>
        <name>isopentenyl diphosphate</name>
        <dbReference type="ChEBI" id="CHEBI:128769"/>
    </ligand>
</feature>
<comment type="catalytic activity">
    <reaction evidence="5">
        <text>dimethylallyl diphosphate + 2 oxidized [2Fe-2S]-[ferredoxin] + H2O = (2E)-4-hydroxy-3-methylbut-2-enyl diphosphate + 2 reduced [2Fe-2S]-[ferredoxin] + 2 H(+)</text>
        <dbReference type="Rhea" id="RHEA:24825"/>
        <dbReference type="Rhea" id="RHEA-COMP:10000"/>
        <dbReference type="Rhea" id="RHEA-COMP:10001"/>
        <dbReference type="ChEBI" id="CHEBI:15377"/>
        <dbReference type="ChEBI" id="CHEBI:15378"/>
        <dbReference type="ChEBI" id="CHEBI:33737"/>
        <dbReference type="ChEBI" id="CHEBI:33738"/>
        <dbReference type="ChEBI" id="CHEBI:57623"/>
        <dbReference type="ChEBI" id="CHEBI:128753"/>
        <dbReference type="EC" id="1.17.7.4"/>
    </reaction>
</comment>
<dbReference type="HAMAP" id="MF_00191">
    <property type="entry name" value="IspH"/>
    <property type="match status" value="1"/>
</dbReference>
<dbReference type="Gene3D" id="3.40.1010.20">
    <property type="entry name" value="4-hydroxy-3-methylbut-2-enyl diphosphate reductase, catalytic domain"/>
    <property type="match status" value="2"/>
</dbReference>